<accession>A0A096W714</accession>
<organism evidence="2">
    <name type="scientific">Homo sapiens</name>
    <name type="common">Human</name>
    <dbReference type="NCBI Taxonomy" id="9606"/>
    <lineage>
        <taxon>Eukaryota</taxon>
        <taxon>Metazoa</taxon>
        <taxon>Chordata</taxon>
        <taxon>Craniata</taxon>
        <taxon>Vertebrata</taxon>
        <taxon>Euteleostomi</taxon>
        <taxon>Mammalia</taxon>
        <taxon>Eutheria</taxon>
        <taxon>Euarchontoglires</taxon>
        <taxon>Primates</taxon>
        <taxon>Haplorrhini</taxon>
        <taxon>Catarrhini</taxon>
        <taxon>Hominidae</taxon>
        <taxon>Homo</taxon>
    </lineage>
</organism>
<protein>
    <submittedName>
        <fullName evidence="2">Truncated NADH dehydrogenase subunit 5</fullName>
    </submittedName>
</protein>
<feature type="signal peptide" evidence="1">
    <location>
        <begin position="1"/>
        <end position="21"/>
    </location>
</feature>
<feature type="chain" id="PRO_5010018521" evidence="1">
    <location>
        <begin position="22"/>
        <end position="35"/>
    </location>
</feature>
<gene>
    <name evidence="2" type="primary">ND5</name>
</gene>
<sequence>MTMHTTMTTLTLTSLIPPILTTLVNPNKKTHTPIM</sequence>
<dbReference type="AlphaFoldDB" id="A0A096W714"/>
<reference evidence="3" key="2">
    <citation type="journal article" date="2015" name="Mod. Pathol.">
        <title>Mitochondrial DNA mutations distinguish bilateral multifocal renal oncocytomas from familial Birt-Hogg-Dube tumors.</title>
        <authorList>
            <person name="Lang M."/>
            <person name="Vocke C.D."/>
            <person name="Merino M.J."/>
            <person name="Schmidt L.S."/>
            <person name="Linehan W.M."/>
        </authorList>
    </citation>
    <scope>NUCLEOTIDE SEQUENCE</scope>
    <source>
        <tissue evidence="3">Bilateral multifocal renal oncocytoma</tissue>
    </source>
</reference>
<evidence type="ECO:0000313" key="3">
    <source>
        <dbReference type="EMBL" id="AIL91081.1"/>
    </source>
</evidence>
<evidence type="ECO:0000256" key="1">
    <source>
        <dbReference type="SAM" id="SignalP"/>
    </source>
</evidence>
<keyword evidence="2" id="KW-0496">Mitochondrion</keyword>
<dbReference type="EMBL" id="KJ801401">
    <property type="protein sequence ID" value="AIL91081.1"/>
    <property type="molecule type" value="Genomic_DNA"/>
</dbReference>
<dbReference type="ChiTaRS" id="MT-ND5">
    <property type="organism name" value="human"/>
</dbReference>
<geneLocation type="mitochondrion" evidence="2"/>
<dbReference type="PeptideAtlas" id="A0A096W714"/>
<name>A0A096W714_HUMAN</name>
<proteinExistence type="predicted"/>
<dbReference type="EMBL" id="KF450940">
    <property type="protein sequence ID" value="AGZ65863.1"/>
    <property type="molecule type" value="Genomic_DNA"/>
</dbReference>
<reference evidence="2" key="1">
    <citation type="journal article" date="2014" name="Investig Genet">
        <title>Human paternal and maternal demographic histories: insights from high-resolution Y chromosome and mtDNA sequences.</title>
        <authorList>
            <person name="Lippold S."/>
            <person name="Xu H."/>
            <person name="Ko A."/>
            <person name="Li M."/>
            <person name="Renaud G."/>
            <person name="Butthof A."/>
            <person name="Schroder R."/>
            <person name="Stoneking M."/>
        </authorList>
    </citation>
    <scope>NUCLEOTIDE SEQUENCE</scope>
</reference>
<keyword evidence="1" id="KW-0732">Signal</keyword>
<evidence type="ECO:0000313" key="2">
    <source>
        <dbReference type="EMBL" id="AGZ65863.1"/>
    </source>
</evidence>